<organism evidence="2 3">
    <name type="scientific">Portunus trituberculatus</name>
    <name type="common">Swimming crab</name>
    <name type="synonym">Neptunus trituberculatus</name>
    <dbReference type="NCBI Taxonomy" id="210409"/>
    <lineage>
        <taxon>Eukaryota</taxon>
        <taxon>Metazoa</taxon>
        <taxon>Ecdysozoa</taxon>
        <taxon>Arthropoda</taxon>
        <taxon>Crustacea</taxon>
        <taxon>Multicrustacea</taxon>
        <taxon>Malacostraca</taxon>
        <taxon>Eumalacostraca</taxon>
        <taxon>Eucarida</taxon>
        <taxon>Decapoda</taxon>
        <taxon>Pleocyemata</taxon>
        <taxon>Brachyura</taxon>
        <taxon>Eubrachyura</taxon>
        <taxon>Portunoidea</taxon>
        <taxon>Portunidae</taxon>
        <taxon>Portuninae</taxon>
        <taxon>Portunus</taxon>
    </lineage>
</organism>
<evidence type="ECO:0000313" key="2">
    <source>
        <dbReference type="EMBL" id="MPC61871.1"/>
    </source>
</evidence>
<name>A0A5B7GP32_PORTR</name>
<evidence type="ECO:0000313" key="3">
    <source>
        <dbReference type="Proteomes" id="UP000324222"/>
    </source>
</evidence>
<sequence length="70" mass="8085">MTCYILKRRNELLAWGHKIAGIVAQRQDVNISTISNRGAIETNAIFTTKRQRESYSRNMRNSGTQKCDLR</sequence>
<reference evidence="2 3" key="1">
    <citation type="submission" date="2019-05" db="EMBL/GenBank/DDBJ databases">
        <title>Another draft genome of Portunus trituberculatus and its Hox gene families provides insights of decapod evolution.</title>
        <authorList>
            <person name="Jeong J.-H."/>
            <person name="Song I."/>
            <person name="Kim S."/>
            <person name="Choi T."/>
            <person name="Kim D."/>
            <person name="Ryu S."/>
            <person name="Kim W."/>
        </authorList>
    </citation>
    <scope>NUCLEOTIDE SEQUENCE [LARGE SCALE GENOMIC DNA]</scope>
    <source>
        <tissue evidence="2">Muscle</tissue>
    </source>
</reference>
<feature type="region of interest" description="Disordered" evidence="1">
    <location>
        <begin position="51"/>
        <end position="70"/>
    </location>
</feature>
<dbReference type="AlphaFoldDB" id="A0A5B7GP32"/>
<evidence type="ECO:0000256" key="1">
    <source>
        <dbReference type="SAM" id="MobiDB-lite"/>
    </source>
</evidence>
<proteinExistence type="predicted"/>
<protein>
    <submittedName>
        <fullName evidence="2">Uncharacterized protein</fullName>
    </submittedName>
</protein>
<dbReference type="EMBL" id="VSRR010019044">
    <property type="protein sequence ID" value="MPC61871.1"/>
    <property type="molecule type" value="Genomic_DNA"/>
</dbReference>
<accession>A0A5B7GP32</accession>
<feature type="compositionally biased region" description="Polar residues" evidence="1">
    <location>
        <begin position="56"/>
        <end position="70"/>
    </location>
</feature>
<dbReference type="Proteomes" id="UP000324222">
    <property type="component" value="Unassembled WGS sequence"/>
</dbReference>
<gene>
    <name evidence="2" type="ORF">E2C01_055948</name>
</gene>
<comment type="caution">
    <text evidence="2">The sequence shown here is derived from an EMBL/GenBank/DDBJ whole genome shotgun (WGS) entry which is preliminary data.</text>
</comment>
<keyword evidence="3" id="KW-1185">Reference proteome</keyword>